<protein>
    <submittedName>
        <fullName evidence="1">Uncharacterized protein</fullName>
    </submittedName>
</protein>
<dbReference type="AlphaFoldDB" id="A0A7C8MM09"/>
<organism evidence="1 2">
    <name type="scientific">Xylaria multiplex</name>
    <dbReference type="NCBI Taxonomy" id="323545"/>
    <lineage>
        <taxon>Eukaryota</taxon>
        <taxon>Fungi</taxon>
        <taxon>Dikarya</taxon>
        <taxon>Ascomycota</taxon>
        <taxon>Pezizomycotina</taxon>
        <taxon>Sordariomycetes</taxon>
        <taxon>Xylariomycetidae</taxon>
        <taxon>Xylariales</taxon>
        <taxon>Xylariaceae</taxon>
        <taxon>Xylaria</taxon>
    </lineage>
</organism>
<dbReference type="InParanoid" id="A0A7C8MM09"/>
<dbReference type="PANTHER" id="PTHR24148:SF64">
    <property type="entry name" value="HETEROKARYON INCOMPATIBILITY DOMAIN-CONTAINING PROTEIN"/>
    <property type="match status" value="1"/>
</dbReference>
<gene>
    <name evidence="1" type="ORF">GQX73_g5087</name>
</gene>
<proteinExistence type="predicted"/>
<evidence type="ECO:0000313" key="1">
    <source>
        <dbReference type="EMBL" id="KAF2968492.1"/>
    </source>
</evidence>
<dbReference type="PANTHER" id="PTHR24148">
    <property type="entry name" value="ANKYRIN REPEAT DOMAIN-CONTAINING PROTEIN 39 HOMOLOG-RELATED"/>
    <property type="match status" value="1"/>
</dbReference>
<dbReference type="EMBL" id="WUBL01000050">
    <property type="protein sequence ID" value="KAF2968492.1"/>
    <property type="molecule type" value="Genomic_DNA"/>
</dbReference>
<reference evidence="1 2" key="1">
    <citation type="submission" date="2019-12" db="EMBL/GenBank/DDBJ databases">
        <title>Draft genome sequence of the ascomycete Xylaria multiplex DSM 110363.</title>
        <authorList>
            <person name="Buettner E."/>
            <person name="Kellner H."/>
        </authorList>
    </citation>
    <scope>NUCLEOTIDE SEQUENCE [LARGE SCALE GENOMIC DNA]</scope>
    <source>
        <strain evidence="1 2">DSM 110363</strain>
    </source>
</reference>
<name>A0A7C8MM09_9PEZI</name>
<dbReference type="OrthoDB" id="3557394at2759"/>
<sequence>MRDIYAGAEEVILFLGDGVNHRISTAYLTQPLPSPVVFWNDSRDDSHLQLFRDSSKALWKQKSWNAFYLICLIRILSQEGDFSFAKAAIEAVNGQRRRELFELLRRLAVEPWWHRIWVVQEVAISPKVTVRYGNVTAPWDMFVQVAENTQSHDYSLTLEAEYAKVLSLFTRQVLDIENLRGEWEANKGTDLLSLLQRFSDRKATDERDKVYALLGLARRHQFLVPDYSTSIDNLYQSTAITLIGSYGNLAPLSGDLKRKNSRSLASWIPDWSAIFDKSDRERMVLYRTYHACSNWRITVFEPPEKYLNYVAREMGRLVTSP</sequence>
<comment type="caution">
    <text evidence="1">The sequence shown here is derived from an EMBL/GenBank/DDBJ whole genome shotgun (WGS) entry which is preliminary data.</text>
</comment>
<keyword evidence="2" id="KW-1185">Reference proteome</keyword>
<dbReference type="InterPro" id="IPR052895">
    <property type="entry name" value="HetReg/Transcr_Mod"/>
</dbReference>
<evidence type="ECO:0000313" key="2">
    <source>
        <dbReference type="Proteomes" id="UP000481858"/>
    </source>
</evidence>
<dbReference type="Proteomes" id="UP000481858">
    <property type="component" value="Unassembled WGS sequence"/>
</dbReference>
<accession>A0A7C8MM09</accession>